<dbReference type="Gene3D" id="3.90.25.10">
    <property type="entry name" value="UDP-galactose 4-epimerase, domain 1"/>
    <property type="match status" value="1"/>
</dbReference>
<name>X0ZBV2_9ZZZZ</name>
<accession>X0ZBV2</accession>
<comment type="caution">
    <text evidence="2">The sequence shown here is derived from an EMBL/GenBank/DDBJ whole genome shotgun (WGS) entry which is preliminary data.</text>
</comment>
<gene>
    <name evidence="2" type="ORF">S01H4_01114</name>
</gene>
<dbReference type="InterPro" id="IPR005913">
    <property type="entry name" value="dTDP_dehydrorham_reduct"/>
</dbReference>
<evidence type="ECO:0000313" key="2">
    <source>
        <dbReference type="EMBL" id="GAG67040.1"/>
    </source>
</evidence>
<feature type="non-terminal residue" evidence="2">
    <location>
        <position position="1"/>
    </location>
</feature>
<dbReference type="PANTHER" id="PTHR10491:SF4">
    <property type="entry name" value="METHIONINE ADENOSYLTRANSFERASE 2 SUBUNIT BETA"/>
    <property type="match status" value="1"/>
</dbReference>
<dbReference type="Gene3D" id="3.40.50.720">
    <property type="entry name" value="NAD(P)-binding Rossmann-like Domain"/>
    <property type="match status" value="1"/>
</dbReference>
<protein>
    <recommendedName>
        <fullName evidence="1">RmlD-like substrate binding domain-containing protein</fullName>
    </recommendedName>
</protein>
<evidence type="ECO:0000259" key="1">
    <source>
        <dbReference type="Pfam" id="PF04321"/>
    </source>
</evidence>
<dbReference type="GO" id="GO:0019305">
    <property type="term" value="P:dTDP-rhamnose biosynthetic process"/>
    <property type="evidence" value="ECO:0007669"/>
    <property type="project" value="TreeGrafter"/>
</dbReference>
<dbReference type="CDD" id="cd05254">
    <property type="entry name" value="dTDP_HR_like_SDR_e"/>
    <property type="match status" value="1"/>
</dbReference>
<organism evidence="2">
    <name type="scientific">marine sediment metagenome</name>
    <dbReference type="NCBI Taxonomy" id="412755"/>
    <lineage>
        <taxon>unclassified sequences</taxon>
        <taxon>metagenomes</taxon>
        <taxon>ecological metagenomes</taxon>
    </lineage>
</organism>
<dbReference type="InterPro" id="IPR029903">
    <property type="entry name" value="RmlD-like-bd"/>
</dbReference>
<dbReference type="NCBIfam" id="TIGR01214">
    <property type="entry name" value="rmlD"/>
    <property type="match status" value="1"/>
</dbReference>
<reference evidence="2" key="1">
    <citation type="journal article" date="2014" name="Front. Microbiol.">
        <title>High frequency of phylogenetically diverse reductive dehalogenase-homologous genes in deep subseafloor sedimentary metagenomes.</title>
        <authorList>
            <person name="Kawai M."/>
            <person name="Futagami T."/>
            <person name="Toyoda A."/>
            <person name="Takaki Y."/>
            <person name="Nishi S."/>
            <person name="Hori S."/>
            <person name="Arai W."/>
            <person name="Tsubouchi T."/>
            <person name="Morono Y."/>
            <person name="Uchiyama I."/>
            <person name="Ito T."/>
            <person name="Fujiyama A."/>
            <person name="Inagaki F."/>
            <person name="Takami H."/>
        </authorList>
    </citation>
    <scope>NUCLEOTIDE SEQUENCE</scope>
    <source>
        <strain evidence="2">Expedition CK06-06</strain>
    </source>
</reference>
<dbReference type="GO" id="GO:0008831">
    <property type="term" value="F:dTDP-4-dehydrorhamnose reductase activity"/>
    <property type="evidence" value="ECO:0007669"/>
    <property type="project" value="TreeGrafter"/>
</dbReference>
<dbReference type="SUPFAM" id="SSF51735">
    <property type="entry name" value="NAD(P)-binding Rossmann-fold domains"/>
    <property type="match status" value="1"/>
</dbReference>
<dbReference type="GO" id="GO:0005829">
    <property type="term" value="C:cytosol"/>
    <property type="evidence" value="ECO:0007669"/>
    <property type="project" value="TreeGrafter"/>
</dbReference>
<dbReference type="EMBL" id="BART01000188">
    <property type="protein sequence ID" value="GAG67040.1"/>
    <property type="molecule type" value="Genomic_DNA"/>
</dbReference>
<feature type="domain" description="RmlD-like substrate binding" evidence="1">
    <location>
        <begin position="1"/>
        <end position="274"/>
    </location>
</feature>
<dbReference type="Pfam" id="PF04321">
    <property type="entry name" value="RmlD_sub_bind"/>
    <property type="match status" value="1"/>
</dbReference>
<dbReference type="AlphaFoldDB" id="X0ZBV2"/>
<dbReference type="PANTHER" id="PTHR10491">
    <property type="entry name" value="DTDP-4-DEHYDRORHAMNOSE REDUCTASE"/>
    <property type="match status" value="1"/>
</dbReference>
<sequence length="275" mass="31104">LITGSKGQLGSELVDFLSKDNKVYGFGHKELDITDKNHVINTVPKIVPDIIIHCAAFVDADGCETDIKTAFDVNTIGSGNVAIASKKNKSIMVYISTDYVFDGKKTSPYLESDIPNPISIYGISKYGGELIVKNLLNNFFIVRTSWLFRKEGKNFVNTILRLAKDKKELRVVNDQVGSPTYIPDLAKAISSLISTKYYGIYHITNSGECSRYEFTKKILKYAEIENVKVTPISTEELNRPASRPKYSVLQNFNLEEKKIYKMRSWELALKDFFKK</sequence>
<dbReference type="InterPro" id="IPR036291">
    <property type="entry name" value="NAD(P)-bd_dom_sf"/>
</dbReference>
<proteinExistence type="predicted"/>